<evidence type="ECO:0000313" key="1">
    <source>
        <dbReference type="EMBL" id="MER9285444.1"/>
    </source>
</evidence>
<dbReference type="EMBL" id="JAMYRI010000008">
    <property type="protein sequence ID" value="MER9285444.1"/>
    <property type="molecule type" value="Genomic_DNA"/>
</dbReference>
<reference evidence="1 2" key="1">
    <citation type="journal article" date="2024" name="Proc. Natl. Acad. Sci. U.S.A.">
        <title>The evolutionary genomics of adaptation to stress in wild rhizobium bacteria.</title>
        <authorList>
            <person name="Kehlet-Delgado H."/>
            <person name="Montoya A.P."/>
            <person name="Jensen K.T."/>
            <person name="Wendlandt C.E."/>
            <person name="Dexheimer C."/>
            <person name="Roberts M."/>
            <person name="Torres Martinez L."/>
            <person name="Friesen M.L."/>
            <person name="Griffitts J.S."/>
            <person name="Porter S.S."/>
        </authorList>
    </citation>
    <scope>NUCLEOTIDE SEQUENCE [LARGE SCALE GENOMIC DNA]</scope>
    <source>
        <strain evidence="1 2">M0468</strain>
    </source>
</reference>
<keyword evidence="2" id="KW-1185">Reference proteome</keyword>
<comment type="caution">
    <text evidence="1">The sequence shown here is derived from an EMBL/GenBank/DDBJ whole genome shotgun (WGS) entry which is preliminary data.</text>
</comment>
<name>A0ACC6T089_9HYPH</name>
<organism evidence="1 2">
    <name type="scientific">Mesorhizobium australicum</name>
    <dbReference type="NCBI Taxonomy" id="536018"/>
    <lineage>
        <taxon>Bacteria</taxon>
        <taxon>Pseudomonadati</taxon>
        <taxon>Pseudomonadota</taxon>
        <taxon>Alphaproteobacteria</taxon>
        <taxon>Hyphomicrobiales</taxon>
        <taxon>Phyllobacteriaceae</taxon>
        <taxon>Mesorhizobium</taxon>
    </lineage>
</organism>
<protein>
    <submittedName>
        <fullName evidence="1">Gas vesicle protein</fullName>
    </submittedName>
</protein>
<accession>A0ACC6T089</accession>
<sequence>MNARLSVDQHPPKKEGNAMQRESDAAACEALAKKLGEHFGNVIATRAISEGWRVDQIHEQVEAVLADIRADLLAGGASDHDVEIVITHIHSAIGTSGKHRVMLLLDDGGNA</sequence>
<proteinExistence type="predicted"/>
<dbReference type="Proteomes" id="UP001480082">
    <property type="component" value="Unassembled WGS sequence"/>
</dbReference>
<evidence type="ECO:0000313" key="2">
    <source>
        <dbReference type="Proteomes" id="UP001480082"/>
    </source>
</evidence>
<gene>
    <name evidence="1" type="ORF">NKI81_15945</name>
</gene>